<reference evidence="2 3" key="1">
    <citation type="journal article" date="2023" name="PLoS ONE">
        <title>Cytospora paraplurivora sp. nov. isolated from orchards with fruit tree decline syndrome in Ontario, Canada.</title>
        <authorList>
            <person name="Ilyukhin E."/>
            <person name="Nguyen H.D.T."/>
            <person name="Castle A.J."/>
            <person name="Ellouze W."/>
        </authorList>
    </citation>
    <scope>NUCLEOTIDE SEQUENCE [LARGE SCALE GENOMIC DNA]</scope>
    <source>
        <strain evidence="2 3">FDS-564</strain>
    </source>
</reference>
<dbReference type="AlphaFoldDB" id="A0AAN9YFW7"/>
<protein>
    <submittedName>
        <fullName evidence="2">Uncharacterized protein</fullName>
    </submittedName>
</protein>
<keyword evidence="3" id="KW-1185">Reference proteome</keyword>
<feature type="region of interest" description="Disordered" evidence="1">
    <location>
        <begin position="403"/>
        <end position="460"/>
    </location>
</feature>
<feature type="region of interest" description="Disordered" evidence="1">
    <location>
        <begin position="1"/>
        <end position="21"/>
    </location>
</feature>
<gene>
    <name evidence="2" type="ORF">SLS53_004323</name>
</gene>
<accession>A0AAN9YFW7</accession>
<organism evidence="2 3">
    <name type="scientific">Cytospora paraplurivora</name>
    <dbReference type="NCBI Taxonomy" id="2898453"/>
    <lineage>
        <taxon>Eukaryota</taxon>
        <taxon>Fungi</taxon>
        <taxon>Dikarya</taxon>
        <taxon>Ascomycota</taxon>
        <taxon>Pezizomycotina</taxon>
        <taxon>Sordariomycetes</taxon>
        <taxon>Sordariomycetidae</taxon>
        <taxon>Diaporthales</taxon>
        <taxon>Cytosporaceae</taxon>
        <taxon>Cytospora</taxon>
    </lineage>
</organism>
<feature type="compositionally biased region" description="Basic and acidic residues" evidence="1">
    <location>
        <begin position="264"/>
        <end position="276"/>
    </location>
</feature>
<feature type="compositionally biased region" description="Polar residues" evidence="1">
    <location>
        <begin position="328"/>
        <end position="344"/>
    </location>
</feature>
<dbReference type="Proteomes" id="UP001320245">
    <property type="component" value="Unassembled WGS sequence"/>
</dbReference>
<feature type="region of interest" description="Disordered" evidence="1">
    <location>
        <begin position="257"/>
        <end position="365"/>
    </location>
</feature>
<comment type="caution">
    <text evidence="2">The sequence shown here is derived from an EMBL/GenBank/DDBJ whole genome shotgun (WGS) entry which is preliminary data.</text>
</comment>
<proteinExistence type="predicted"/>
<evidence type="ECO:0000313" key="3">
    <source>
        <dbReference type="Proteomes" id="UP001320245"/>
    </source>
</evidence>
<evidence type="ECO:0000313" key="2">
    <source>
        <dbReference type="EMBL" id="KAK7743238.1"/>
    </source>
</evidence>
<dbReference type="EMBL" id="JAJSPL020000014">
    <property type="protein sequence ID" value="KAK7743238.1"/>
    <property type="molecule type" value="Genomic_DNA"/>
</dbReference>
<evidence type="ECO:0000256" key="1">
    <source>
        <dbReference type="SAM" id="MobiDB-lite"/>
    </source>
</evidence>
<name>A0AAN9YFW7_9PEZI</name>
<sequence>MASTYYESFGPQPATNEGPDAPFEHLQEATITDANVNADLSYTHHPRGHSRNNPPPDGWIYPHKKGIGRMSNLENFKSEIEEMTKKGMKCQAIAEALNQRGVQTSDRAVSRVRIKWGMRKRAQRKVKTPPPGSEAARLSARSKVQALRKSELIRMTNDGMSAEDIYQNLTARGMELKKGIATVLRLQSAWGIAHDEKRWVVNFRHQCHKMAKTKQVEAFKDIAKELGVQDIDIWLLEKMSEEASRLARHELALELMGEHAPTNPERRKLQNPRRTDGPYVRRAYESESSLFDADSDADSPAPTRRPRSDVSPRNSLDGADQIDRPSSDLDQQSFLGDMGLQSSEGYAPLNGQRDDNIYISEDGDAGDVAEGCADRGFERIDQTMPQSTTASPFVSMEDHIEGSAVGLSRCSSTPADRGKGRALRKSTAKPSSTPDFGAPTSPLQTNIPPNPQPSNPSALSHVSTAGLANISVAPAASSSAVATATKTSPIPLLVVQAEEAEANKSTLNILDQYNAAAKVYKELLEARNENKSLSGSLTGLPPSVKEVDTARRKLKEATKAMILALD</sequence>